<dbReference type="Proteomes" id="UP001283361">
    <property type="component" value="Unassembled WGS sequence"/>
</dbReference>
<dbReference type="AlphaFoldDB" id="A0AAE1CJI5"/>
<gene>
    <name evidence="1" type="ORF">RRG08_011616</name>
</gene>
<evidence type="ECO:0000313" key="1">
    <source>
        <dbReference type="EMBL" id="KAK3700863.1"/>
    </source>
</evidence>
<sequence>MKRPSYSCPLGMRGGGSLETYAIRPESNRWGQRRGQVLKQLVSCNARRSYSSTQSKSIWSLAAAARCHSWKFKSFRGDHRKFQHSSTFTDAALRVW</sequence>
<proteinExistence type="predicted"/>
<dbReference type="EMBL" id="JAWDGP010007902">
    <property type="protein sequence ID" value="KAK3700863.1"/>
    <property type="molecule type" value="Genomic_DNA"/>
</dbReference>
<name>A0AAE1CJI5_9GAST</name>
<comment type="caution">
    <text evidence="1">The sequence shown here is derived from an EMBL/GenBank/DDBJ whole genome shotgun (WGS) entry which is preliminary data.</text>
</comment>
<protein>
    <submittedName>
        <fullName evidence="1">Uncharacterized protein</fullName>
    </submittedName>
</protein>
<accession>A0AAE1CJI5</accession>
<reference evidence="1" key="1">
    <citation type="journal article" date="2023" name="G3 (Bethesda)">
        <title>A reference genome for the long-term kleptoplast-retaining sea slug Elysia crispata morphotype clarki.</title>
        <authorList>
            <person name="Eastman K.E."/>
            <person name="Pendleton A.L."/>
            <person name="Shaikh M.A."/>
            <person name="Suttiyut T."/>
            <person name="Ogas R."/>
            <person name="Tomko P."/>
            <person name="Gavelis G."/>
            <person name="Widhalm J.R."/>
            <person name="Wisecaver J.H."/>
        </authorList>
    </citation>
    <scope>NUCLEOTIDE SEQUENCE</scope>
    <source>
        <strain evidence="1">ECLA1</strain>
    </source>
</reference>
<organism evidence="1 2">
    <name type="scientific">Elysia crispata</name>
    <name type="common">lettuce slug</name>
    <dbReference type="NCBI Taxonomy" id="231223"/>
    <lineage>
        <taxon>Eukaryota</taxon>
        <taxon>Metazoa</taxon>
        <taxon>Spiralia</taxon>
        <taxon>Lophotrochozoa</taxon>
        <taxon>Mollusca</taxon>
        <taxon>Gastropoda</taxon>
        <taxon>Heterobranchia</taxon>
        <taxon>Euthyneura</taxon>
        <taxon>Panpulmonata</taxon>
        <taxon>Sacoglossa</taxon>
        <taxon>Placobranchoidea</taxon>
        <taxon>Plakobranchidae</taxon>
        <taxon>Elysia</taxon>
    </lineage>
</organism>
<evidence type="ECO:0000313" key="2">
    <source>
        <dbReference type="Proteomes" id="UP001283361"/>
    </source>
</evidence>
<keyword evidence="2" id="KW-1185">Reference proteome</keyword>